<name>A0A8J3DHT9_9BACT</name>
<reference evidence="2" key="1">
    <citation type="journal article" date="2014" name="Int. J. Syst. Evol. Microbiol.">
        <title>Complete genome sequence of Corynebacterium casei LMG S-19264T (=DSM 44701T), isolated from a smear-ripened cheese.</title>
        <authorList>
            <consortium name="US DOE Joint Genome Institute (JGI-PGF)"/>
            <person name="Walter F."/>
            <person name="Albersmeier A."/>
            <person name="Kalinowski J."/>
            <person name="Ruckert C."/>
        </authorList>
    </citation>
    <scope>NUCLEOTIDE SEQUENCE</scope>
    <source>
        <strain evidence="2">KCTC 12870</strain>
    </source>
</reference>
<dbReference type="Proteomes" id="UP000642829">
    <property type="component" value="Unassembled WGS sequence"/>
</dbReference>
<evidence type="ECO:0000313" key="2">
    <source>
        <dbReference type="EMBL" id="GHC02086.1"/>
    </source>
</evidence>
<feature type="region of interest" description="Disordered" evidence="1">
    <location>
        <begin position="1"/>
        <end position="69"/>
    </location>
</feature>
<dbReference type="AlphaFoldDB" id="A0A8J3DHT9"/>
<organism evidence="2 3">
    <name type="scientific">Cerasicoccus arenae</name>
    <dbReference type="NCBI Taxonomy" id="424488"/>
    <lineage>
        <taxon>Bacteria</taxon>
        <taxon>Pseudomonadati</taxon>
        <taxon>Verrucomicrobiota</taxon>
        <taxon>Opitutia</taxon>
        <taxon>Puniceicoccales</taxon>
        <taxon>Cerasicoccaceae</taxon>
        <taxon>Cerasicoccus</taxon>
    </lineage>
</organism>
<feature type="compositionally biased region" description="Polar residues" evidence="1">
    <location>
        <begin position="189"/>
        <end position="215"/>
    </location>
</feature>
<gene>
    <name evidence="2" type="ORF">GCM10007047_18250</name>
</gene>
<protein>
    <submittedName>
        <fullName evidence="2">Uncharacterized protein</fullName>
    </submittedName>
</protein>
<feature type="compositionally biased region" description="Polar residues" evidence="1">
    <location>
        <begin position="224"/>
        <end position="269"/>
    </location>
</feature>
<keyword evidence="3" id="KW-1185">Reference proteome</keyword>
<dbReference type="RefSeq" id="WP_189514323.1">
    <property type="nucleotide sequence ID" value="NZ_BMXG01000010.1"/>
</dbReference>
<feature type="region of interest" description="Disordered" evidence="1">
    <location>
        <begin position="181"/>
        <end position="302"/>
    </location>
</feature>
<dbReference type="EMBL" id="BMXG01000010">
    <property type="protein sequence ID" value="GHC02086.1"/>
    <property type="molecule type" value="Genomic_DNA"/>
</dbReference>
<proteinExistence type="predicted"/>
<evidence type="ECO:0000256" key="1">
    <source>
        <dbReference type="SAM" id="MobiDB-lite"/>
    </source>
</evidence>
<accession>A0A8J3DHT9</accession>
<comment type="caution">
    <text evidence="2">The sequence shown here is derived from an EMBL/GenBank/DDBJ whole genome shotgun (WGS) entry which is preliminary data.</text>
</comment>
<feature type="compositionally biased region" description="Polar residues" evidence="1">
    <location>
        <begin position="1"/>
        <end position="22"/>
    </location>
</feature>
<evidence type="ECO:0000313" key="3">
    <source>
        <dbReference type="Proteomes" id="UP000642829"/>
    </source>
</evidence>
<sequence length="355" mass="35459">MPTDWDNTAPGSISGPSASWDNTGPGAVSGIAPAHENTAPPAIAGPAPSFNNTAPGDIEPSDAFPSAKQSFTLTGGGETAINGLYVYAGASLNGKPAFMQSGHDRNSYGTPNGTVFFWTESNWRLNWVSSGGGSSHESLTTDGGDHPIIDATISNGGSGTLPVPVGALVAPYLDVSSTHDNTAPGALSAPSQGHDNTAPASLSAPTQGHDNTAPVSLTAPAQGHDNTAPGSLTAPTQNHDNTGAGSITAPTQNHSNTGPASLTAPTQGHANDAPGSLASPSQGHSNAAPGNLSTGADWDNTASLPNPAAVSLCPVVDENGERIYGSDQTEPILDICPLQTSPFWTSNPPGAIAVA</sequence>
<reference evidence="2" key="2">
    <citation type="submission" date="2020-09" db="EMBL/GenBank/DDBJ databases">
        <authorList>
            <person name="Sun Q."/>
            <person name="Kim S."/>
        </authorList>
    </citation>
    <scope>NUCLEOTIDE SEQUENCE</scope>
    <source>
        <strain evidence="2">KCTC 12870</strain>
    </source>
</reference>